<evidence type="ECO:0000313" key="18">
    <source>
        <dbReference type="EMBL" id="EGW20384.1"/>
    </source>
</evidence>
<organism evidence="18 19">
    <name type="scientific">Methylobacter tundripaludum (strain ATCC BAA-1195 / DSM 17260 / SV96)</name>
    <dbReference type="NCBI Taxonomy" id="697282"/>
    <lineage>
        <taxon>Bacteria</taxon>
        <taxon>Pseudomonadati</taxon>
        <taxon>Pseudomonadota</taxon>
        <taxon>Gammaproteobacteria</taxon>
        <taxon>Methylococcales</taxon>
        <taxon>Methylococcaceae</taxon>
        <taxon>Methylobacter</taxon>
    </lineage>
</organism>
<dbReference type="Pfam" id="PF22461">
    <property type="entry name" value="SLBB_2"/>
    <property type="match status" value="2"/>
</dbReference>
<evidence type="ECO:0000256" key="10">
    <source>
        <dbReference type="ARBA" id="ARBA00023114"/>
    </source>
</evidence>
<dbReference type="Proteomes" id="UP000004664">
    <property type="component" value="Unassembled WGS sequence"/>
</dbReference>
<keyword evidence="11" id="KW-0472">Membrane</keyword>
<evidence type="ECO:0000256" key="11">
    <source>
        <dbReference type="ARBA" id="ARBA00023136"/>
    </source>
</evidence>
<evidence type="ECO:0000256" key="14">
    <source>
        <dbReference type="ARBA" id="ARBA00023288"/>
    </source>
</evidence>
<keyword evidence="13" id="KW-0998">Cell outer membrane</keyword>
<dbReference type="InterPro" id="IPR049712">
    <property type="entry name" value="Poly_export"/>
</dbReference>
<dbReference type="STRING" id="697282.Mettu_3517"/>
<evidence type="ECO:0000259" key="17">
    <source>
        <dbReference type="Pfam" id="PF22461"/>
    </source>
</evidence>
<protein>
    <submittedName>
        <fullName evidence="18">Polysaccharide export protein</fullName>
    </submittedName>
</protein>
<keyword evidence="4" id="KW-1134">Transmembrane beta strand</keyword>
<name>G3IZL2_METTV</name>
<dbReference type="HOGENOM" id="CLU_038343_4_2_6"/>
<feature type="signal peptide" evidence="15">
    <location>
        <begin position="1"/>
        <end position="19"/>
    </location>
</feature>
<keyword evidence="7 15" id="KW-0732">Signal</keyword>
<evidence type="ECO:0000313" key="19">
    <source>
        <dbReference type="Proteomes" id="UP000004664"/>
    </source>
</evidence>
<evidence type="ECO:0000256" key="5">
    <source>
        <dbReference type="ARBA" id="ARBA00022597"/>
    </source>
</evidence>
<keyword evidence="5" id="KW-0762">Sugar transport</keyword>
<dbReference type="AlphaFoldDB" id="G3IZL2"/>
<keyword evidence="10" id="KW-0626">Porin</keyword>
<dbReference type="GO" id="GO:0006811">
    <property type="term" value="P:monoatomic ion transport"/>
    <property type="evidence" value="ECO:0007669"/>
    <property type="project" value="UniProtKB-KW"/>
</dbReference>
<keyword evidence="19" id="KW-1185">Reference proteome</keyword>
<feature type="domain" description="Polysaccharide export protein N-terminal" evidence="16">
    <location>
        <begin position="83"/>
        <end position="166"/>
    </location>
</feature>
<evidence type="ECO:0000256" key="3">
    <source>
        <dbReference type="ARBA" id="ARBA00022448"/>
    </source>
</evidence>
<proteinExistence type="inferred from homology"/>
<keyword evidence="14" id="KW-0449">Lipoprotein</keyword>
<dbReference type="GO" id="GO:0015159">
    <property type="term" value="F:polysaccharide transmembrane transporter activity"/>
    <property type="evidence" value="ECO:0007669"/>
    <property type="project" value="InterPro"/>
</dbReference>
<keyword evidence="3" id="KW-0813">Transport</keyword>
<sequence length="375" mass="41565">MFRIMFRTMPLIPVLLLQACSLTPGMEMETNSPLSNIEVPMMKDGKLVKEKAKVSQITADLIIERENSKRQEINDLPSQVVPMTEYRIGPHDRLQITVWEHPELNDPGGEKIDPELAGKMVQDDGMLYYPYVGNVQVKGKTANEVRELLSQGLSKYFKKVKLDVRVLSFQSHRAAVVGQVKTPGIQAMTETPLTITEAISRAGGVTEDADMSNVTLARDGKLYKIDVLRLYEKGGAEQNLLLKDGDVLNVSDRKDNEVFVMGEVGKQQALQINKGKLTLAQALAKAYGVDFNTSRSEEIYVIRTGELKTGELKPEIFQLNAKSPDALILADQFHLQAHDTVFVSTAGVTQWSRVLNQILPSSFTSVMSKAATMGL</sequence>
<feature type="domain" description="SLBB" evidence="17">
    <location>
        <begin position="257"/>
        <end position="343"/>
    </location>
</feature>
<accession>G3IZL2</accession>
<dbReference type="Pfam" id="PF02563">
    <property type="entry name" value="Poly_export"/>
    <property type="match status" value="1"/>
</dbReference>
<evidence type="ECO:0000256" key="9">
    <source>
        <dbReference type="ARBA" id="ARBA00023065"/>
    </source>
</evidence>
<evidence type="ECO:0000256" key="15">
    <source>
        <dbReference type="SAM" id="SignalP"/>
    </source>
</evidence>
<dbReference type="InterPro" id="IPR003715">
    <property type="entry name" value="Poly_export_N"/>
</dbReference>
<dbReference type="GO" id="GO:0046930">
    <property type="term" value="C:pore complex"/>
    <property type="evidence" value="ECO:0007669"/>
    <property type="project" value="UniProtKB-KW"/>
</dbReference>
<dbReference type="PANTHER" id="PTHR33619:SF3">
    <property type="entry name" value="POLYSACCHARIDE EXPORT PROTEIN GFCE-RELATED"/>
    <property type="match status" value="1"/>
</dbReference>
<evidence type="ECO:0000256" key="8">
    <source>
        <dbReference type="ARBA" id="ARBA00023047"/>
    </source>
</evidence>
<dbReference type="InterPro" id="IPR054765">
    <property type="entry name" value="SLBB_dom"/>
</dbReference>
<dbReference type="eggNOG" id="COG1596">
    <property type="taxonomic scope" value="Bacteria"/>
</dbReference>
<feature type="domain" description="SLBB" evidence="17">
    <location>
        <begin position="173"/>
        <end position="250"/>
    </location>
</feature>
<gene>
    <name evidence="18" type="ORF">Mettu_3517</name>
</gene>
<comment type="subcellular location">
    <subcellularLocation>
        <location evidence="1">Cell outer membrane</location>
        <topology evidence="1">Multi-pass membrane protein</topology>
    </subcellularLocation>
</comment>
<reference evidence="18 19" key="1">
    <citation type="submission" date="2011-06" db="EMBL/GenBank/DDBJ databases">
        <title>Genomic sequence of Methylobacter tundripaludum SV96.</title>
        <authorList>
            <consortium name="US DOE Joint Genome Institute"/>
            <person name="Lucas S."/>
            <person name="Han J."/>
            <person name="Lapidus A."/>
            <person name="Cheng J.-F."/>
            <person name="Goodwin L."/>
            <person name="Pitluck S."/>
            <person name="Held B."/>
            <person name="Detter J.C."/>
            <person name="Han C."/>
            <person name="Tapia R."/>
            <person name="Land M."/>
            <person name="Hauser L."/>
            <person name="Kyrpides N."/>
            <person name="Ivanova N."/>
            <person name="Ovchinnikova G."/>
            <person name="Pagani I."/>
            <person name="Klotz M.G."/>
            <person name="Dispirito A.A."/>
            <person name="Murrell J.C."/>
            <person name="Dunfield P."/>
            <person name="Kalyuzhnaya M.G."/>
            <person name="Svenning M."/>
            <person name="Trotsenko Y.A."/>
            <person name="Stein L.Y."/>
            <person name="Woyke T."/>
        </authorList>
    </citation>
    <scope>NUCLEOTIDE SEQUENCE [LARGE SCALE GENOMIC DNA]</scope>
    <source>
        <strain evidence="19">ATCC BAA-1195 / DSM 17260 / SV96</strain>
    </source>
</reference>
<dbReference type="GO" id="GO:0015288">
    <property type="term" value="F:porin activity"/>
    <property type="evidence" value="ECO:0007669"/>
    <property type="project" value="UniProtKB-KW"/>
</dbReference>
<keyword evidence="8" id="KW-0625">Polysaccharide transport</keyword>
<evidence type="ECO:0000256" key="1">
    <source>
        <dbReference type="ARBA" id="ARBA00004571"/>
    </source>
</evidence>
<dbReference type="Gene3D" id="3.30.1950.10">
    <property type="entry name" value="wza like domain"/>
    <property type="match status" value="1"/>
</dbReference>
<dbReference type="PROSITE" id="PS51257">
    <property type="entry name" value="PROKAR_LIPOPROTEIN"/>
    <property type="match status" value="1"/>
</dbReference>
<evidence type="ECO:0000256" key="13">
    <source>
        <dbReference type="ARBA" id="ARBA00023237"/>
    </source>
</evidence>
<dbReference type="Gene3D" id="3.10.560.10">
    <property type="entry name" value="Outer membrane lipoprotein wza domain like"/>
    <property type="match status" value="2"/>
</dbReference>
<feature type="chain" id="PRO_5003445769" evidence="15">
    <location>
        <begin position="20"/>
        <end position="375"/>
    </location>
</feature>
<keyword evidence="9" id="KW-0406">Ion transport</keyword>
<dbReference type="EMBL" id="JH109153">
    <property type="protein sequence ID" value="EGW20384.1"/>
    <property type="molecule type" value="Genomic_DNA"/>
</dbReference>
<keyword evidence="12" id="KW-0564">Palmitate</keyword>
<dbReference type="PANTHER" id="PTHR33619">
    <property type="entry name" value="POLYSACCHARIDE EXPORT PROTEIN GFCE-RELATED"/>
    <property type="match status" value="1"/>
</dbReference>
<evidence type="ECO:0000259" key="16">
    <source>
        <dbReference type="Pfam" id="PF02563"/>
    </source>
</evidence>
<evidence type="ECO:0000256" key="2">
    <source>
        <dbReference type="ARBA" id="ARBA00009450"/>
    </source>
</evidence>
<keyword evidence="6" id="KW-0812">Transmembrane</keyword>
<evidence type="ECO:0000256" key="7">
    <source>
        <dbReference type="ARBA" id="ARBA00022729"/>
    </source>
</evidence>
<dbReference type="GO" id="GO:0009279">
    <property type="term" value="C:cell outer membrane"/>
    <property type="evidence" value="ECO:0007669"/>
    <property type="project" value="UniProtKB-SubCell"/>
</dbReference>
<evidence type="ECO:0000256" key="6">
    <source>
        <dbReference type="ARBA" id="ARBA00022692"/>
    </source>
</evidence>
<comment type="similarity">
    <text evidence="2">Belongs to the BexD/CtrA/VexA family.</text>
</comment>
<evidence type="ECO:0000256" key="4">
    <source>
        <dbReference type="ARBA" id="ARBA00022452"/>
    </source>
</evidence>
<evidence type="ECO:0000256" key="12">
    <source>
        <dbReference type="ARBA" id="ARBA00023139"/>
    </source>
</evidence>